<dbReference type="SUPFAM" id="SSF49265">
    <property type="entry name" value="Fibronectin type III"/>
    <property type="match status" value="1"/>
</dbReference>
<evidence type="ECO:0000259" key="4">
    <source>
        <dbReference type="PROSITE" id="PS50188"/>
    </source>
</evidence>
<dbReference type="PROSITE" id="PS50853">
    <property type="entry name" value="FN3"/>
    <property type="match status" value="1"/>
</dbReference>
<dbReference type="Gene3D" id="2.60.40.10">
    <property type="entry name" value="Immunoglobulins"/>
    <property type="match status" value="2"/>
</dbReference>
<feature type="region of interest" description="Disordered" evidence="3">
    <location>
        <begin position="165"/>
        <end position="245"/>
    </location>
</feature>
<feature type="region of interest" description="Disordered" evidence="3">
    <location>
        <begin position="257"/>
        <end position="464"/>
    </location>
</feature>
<feature type="region of interest" description="Disordered" evidence="3">
    <location>
        <begin position="885"/>
        <end position="906"/>
    </location>
</feature>
<dbReference type="InterPro" id="IPR013320">
    <property type="entry name" value="ConA-like_dom_sf"/>
</dbReference>
<dbReference type="SUPFAM" id="SSF57845">
    <property type="entry name" value="B-box zinc-binding domain"/>
    <property type="match status" value="1"/>
</dbReference>
<evidence type="ECO:0000313" key="7">
    <source>
        <dbReference type="Proteomes" id="UP001369086"/>
    </source>
</evidence>
<evidence type="ECO:0000256" key="3">
    <source>
        <dbReference type="SAM" id="MobiDB-lite"/>
    </source>
</evidence>
<dbReference type="Pfam" id="PF00041">
    <property type="entry name" value="fn3"/>
    <property type="match status" value="1"/>
</dbReference>
<dbReference type="InterPro" id="IPR050617">
    <property type="entry name" value="E3_ligase_FN3/SPRY"/>
</dbReference>
<accession>A0ABR1A7E9</accession>
<feature type="compositionally biased region" description="Basic and acidic residues" evidence="3">
    <location>
        <begin position="962"/>
        <end position="974"/>
    </location>
</feature>
<dbReference type="PANTHER" id="PTHR24099:SF7">
    <property type="entry name" value="CARDIOMYOPATHY-ASSOCIATED PROTEIN 5"/>
    <property type="match status" value="1"/>
</dbReference>
<feature type="region of interest" description="Disordered" evidence="3">
    <location>
        <begin position="505"/>
        <end position="525"/>
    </location>
</feature>
<evidence type="ECO:0000313" key="6">
    <source>
        <dbReference type="EMBL" id="KAK6492475.1"/>
    </source>
</evidence>
<dbReference type="InterPro" id="IPR003877">
    <property type="entry name" value="SPRY_dom"/>
</dbReference>
<dbReference type="CDD" id="cd00063">
    <property type="entry name" value="FN3"/>
    <property type="match status" value="2"/>
</dbReference>
<keyword evidence="1 2" id="KW-0175">Coiled coil</keyword>
<organism evidence="6 7">
    <name type="scientific">Huso huso</name>
    <name type="common">Beluga</name>
    <name type="synonym">Acipenser huso</name>
    <dbReference type="NCBI Taxonomy" id="61971"/>
    <lineage>
        <taxon>Eukaryota</taxon>
        <taxon>Metazoa</taxon>
        <taxon>Chordata</taxon>
        <taxon>Craniata</taxon>
        <taxon>Vertebrata</taxon>
        <taxon>Euteleostomi</taxon>
        <taxon>Actinopterygii</taxon>
        <taxon>Chondrostei</taxon>
        <taxon>Acipenseriformes</taxon>
        <taxon>Acipenseridae</taxon>
        <taxon>Huso</taxon>
    </lineage>
</organism>
<name>A0ABR1A7E9_HUSHU</name>
<feature type="compositionally biased region" description="Polar residues" evidence="3">
    <location>
        <begin position="624"/>
        <end position="654"/>
    </location>
</feature>
<feature type="region of interest" description="Disordered" evidence="3">
    <location>
        <begin position="583"/>
        <end position="654"/>
    </location>
</feature>
<feature type="region of interest" description="Disordered" evidence="3">
    <location>
        <begin position="935"/>
        <end position="990"/>
    </location>
</feature>
<feature type="coiled-coil region" evidence="2">
    <location>
        <begin position="1414"/>
        <end position="1492"/>
    </location>
</feature>
<dbReference type="Proteomes" id="UP001369086">
    <property type="component" value="Unassembled WGS sequence"/>
</dbReference>
<feature type="compositionally biased region" description="Basic and acidic residues" evidence="3">
    <location>
        <begin position="394"/>
        <end position="411"/>
    </location>
</feature>
<dbReference type="Pfam" id="PF00622">
    <property type="entry name" value="SPRY"/>
    <property type="match status" value="1"/>
</dbReference>
<protein>
    <submittedName>
        <fullName evidence="6">Cardiomyopathy-associated protein 5-like</fullName>
    </submittedName>
</protein>
<dbReference type="Gene3D" id="2.60.120.920">
    <property type="match status" value="1"/>
</dbReference>
<feature type="compositionally biased region" description="Basic and acidic residues" evidence="3">
    <location>
        <begin position="353"/>
        <end position="366"/>
    </location>
</feature>
<gene>
    <name evidence="6" type="ORF">HHUSO_G1827</name>
</gene>
<dbReference type="SMART" id="SM00502">
    <property type="entry name" value="BBC"/>
    <property type="match status" value="1"/>
</dbReference>
<dbReference type="EMBL" id="JAHFZB010000002">
    <property type="protein sequence ID" value="KAK6492475.1"/>
    <property type="molecule type" value="Genomic_DNA"/>
</dbReference>
<dbReference type="PROSITE" id="PS50188">
    <property type="entry name" value="B302_SPRY"/>
    <property type="match status" value="1"/>
</dbReference>
<evidence type="ECO:0000256" key="2">
    <source>
        <dbReference type="SAM" id="Coils"/>
    </source>
</evidence>
<comment type="caution">
    <text evidence="6">The sequence shown here is derived from an EMBL/GenBank/DDBJ whole genome shotgun (WGS) entry which is preliminary data.</text>
</comment>
<feature type="region of interest" description="Disordered" evidence="3">
    <location>
        <begin position="805"/>
        <end position="837"/>
    </location>
</feature>
<reference evidence="6 7" key="1">
    <citation type="submission" date="2021-05" db="EMBL/GenBank/DDBJ databases">
        <authorList>
            <person name="Zahm M."/>
            <person name="Klopp C."/>
            <person name="Cabau C."/>
            <person name="Kuhl H."/>
            <person name="Suciu R."/>
            <person name="Ciorpac M."/>
            <person name="Holostenco D."/>
            <person name="Gessner J."/>
            <person name="Wuertz S."/>
            <person name="Hohne C."/>
            <person name="Stock M."/>
            <person name="Gislard M."/>
            <person name="Lluch J."/>
            <person name="Milhes M."/>
            <person name="Lampietro C."/>
            <person name="Lopez Roques C."/>
            <person name="Donnadieu C."/>
            <person name="Du K."/>
            <person name="Schartl M."/>
            <person name="Guiguen Y."/>
        </authorList>
    </citation>
    <scope>NUCLEOTIDE SEQUENCE [LARGE SCALE GENOMIC DNA]</scope>
    <source>
        <strain evidence="6">Hh-F2</strain>
        <tissue evidence="6">Blood</tissue>
    </source>
</reference>
<feature type="compositionally biased region" description="Acidic residues" evidence="3">
    <location>
        <begin position="583"/>
        <end position="599"/>
    </location>
</feature>
<sequence>MEACCLPEDRIEPEIAFTIDDASSEVGAIENEEAEELGNSLKDLVQDQSIKPKLQCLMVDPTFSMVTVQSEDSGIVWETSSSRCSTPWASEASSTSDVFSLEGSPAGYTPGKIVFIMDQDKIVRRRKRSSLGSRMSETNGKTRDNSKQFPRKAAVPIMEVSLQKAGTNELSPNAPVTSRPANNGNPHPSPLKRTKIHPEELSPVSARSGGQGNPLHRQSEIHAGEPRPHAPVTSIPISQGNPHLNPLRETDVVAEEPVQHTPVSAKAASKGNPYPSSLREREEMLPHMPVTAKPGFKGNPHPNPSGADNNEPSEHTAVSAKPVVKGNPHPLPFQEKETETQELLPHAPVAAKPVEKVNPPKREDKPCGLVQGALLKFNTPPPEHKIPTFSLQKYSKDPVKEELESKEDQTRVADMNPSSPLRSSVSDNPKPDSALSNPAPVASSAADPTEPPQQNPCFLPDMSQNPVVTESVPLLRSTGTAFMGAEYSLPNPSKNTLPNVIAATSSEEPEADKQTTEHKAEPDSQKELFNIVSEGYEILNIIAPPEMLSIDEEESSHMQDNLAYLEDNPLIKPKVLQEAVEADEIPVIEEEMETESNDISEEKSEEKRELKDTIISEQKETDNVEQTGTQNLEQNSTTSTELTQSSALAPLSINGNSDMDYFEKFTLMDEQVPGEKPIVEKTEKEDTLVNEDEENVEEKSFSEDRDVFVFVDDIEIAGEHLDEVFYGTEQTEAEACTPTKHYIEDETNDKKDAHLKESGASLFSHEEETLTKCYYPVTTKNIDLSLLEEPPAMAFLYTDLYDQATGRKEKDDEPSDEESLNSDASFPSRLSDSDDNTGIYFEKYNLKDDVPLVEGEPTPQEEKEKAQNIWHQNTFELTGGFTQKKKEADINNEEASPEACSKTSDLSPYEEAKQLIDVYEESEDLVFEAVVSKDDAVSAGEAETLDEKSLEVAEEEPQTQQDVKEKPAEKEKEGSMVVTQDTLSSPEFGKHPFDVLSGMALNAPVEVHELDESEVEAPSEPNKASAGEMEAQALEIEDEPLIKYEVSAESAEDIYTAVPELKPEEEISVSEPVHLEEGSKNKLYTAETTSETDHVSVQDTQDKAVKIPEDEPQLIKTEQLEAEASLIEDDHQKKEAAVDHVVVITEQKISMEHRDTCNVDETADKTHDTDVEKPEELQNLQEWHSADLSTARSDIVVKRQEQELRSSEETHTKVIQETVEETVPEKQDDQHPSVEHIAEPDVQQHDTESYEEGLHLGLENVPSQSEMYFEQCIERDEETAEDLDYEMVTQQDIQDDYTTSEMELLGEREYISEGTGEHHENEFDFVDEVAEDVPAEEVIGEDFEIIEALGGTSMIPDAEMALKEPKKPLLDTFCLVCKCPISAIDKLFGEHQDHDVSTLDKAVVATKNKLIEYISELQGRAEKIEDLVSELELAFNTVEENCSRTEQLLDDQNEEMMKMVVEQYSQMSQNLEEEKKNKLEQLYDQLVTFQESTESAKEILEESVKEVEEPEDLIFISSSNDISRRLNNALETTVALELAPSAFPVFEDYAKSTSGNGQKLLKSIAVPQTPKLQPQEASSATSSSVMVYWKVNEGDVIDCFQVYCMEEPQGAMSEEYRVTVKESYCTLEDLEPDKCYLVWVMAVNYTGCSLPSEKTSFRTAPSGPVIKSEECTVCWDTATIRWSSANLDAVECFTLEYCKQYACEGEGLRSVSGIRNCEQKVLLQPSENYLFYIKAVNFAGASEQSEAALISTKGTRFHLLKETANSALVLSEDGTAIHYQEQTFKHRAKLNDSLGVLGELLPPRGYHYWETAVGGSEAYRIGVLYPSTPRDSPLGQNSTSWCIRCNSSPTSRRFEFLHSSTQADIQVAELPLRIGTLLDYLHGRLLFFNTQSGQLLFSYRHTFTEACHPALAVDRPGSLTLHTGIQTPDFVKHS</sequence>
<feature type="compositionally biased region" description="Polar residues" evidence="3">
    <location>
        <begin position="821"/>
        <end position="830"/>
    </location>
</feature>
<feature type="domain" description="Fibronectin type-III" evidence="5">
    <location>
        <begin position="1570"/>
        <end position="1662"/>
    </location>
</feature>
<dbReference type="InterPro" id="IPR003961">
    <property type="entry name" value="FN3_dom"/>
</dbReference>
<dbReference type="SMART" id="SM00060">
    <property type="entry name" value="FN3"/>
    <property type="match status" value="2"/>
</dbReference>
<feature type="region of interest" description="Disordered" evidence="3">
    <location>
        <begin position="125"/>
        <end position="150"/>
    </location>
</feature>
<dbReference type="InterPro" id="IPR013783">
    <property type="entry name" value="Ig-like_fold"/>
</dbReference>
<keyword evidence="7" id="KW-1185">Reference proteome</keyword>
<feature type="domain" description="B30.2/SPRY" evidence="4">
    <location>
        <begin position="1737"/>
        <end position="1930"/>
    </location>
</feature>
<evidence type="ECO:0000259" key="5">
    <source>
        <dbReference type="PROSITE" id="PS50853"/>
    </source>
</evidence>
<feature type="compositionally biased region" description="Polar residues" evidence="3">
    <location>
        <begin position="416"/>
        <end position="427"/>
    </location>
</feature>
<feature type="compositionally biased region" description="Basic and acidic residues" evidence="3">
    <location>
        <begin position="217"/>
        <end position="228"/>
    </location>
</feature>
<evidence type="ECO:0000256" key="1">
    <source>
        <dbReference type="ARBA" id="ARBA00023054"/>
    </source>
</evidence>
<dbReference type="InterPro" id="IPR036116">
    <property type="entry name" value="FN3_sf"/>
</dbReference>
<feature type="compositionally biased region" description="Polar residues" evidence="3">
    <location>
        <begin position="165"/>
        <end position="186"/>
    </location>
</feature>
<feature type="compositionally biased region" description="Polar residues" evidence="3">
    <location>
        <begin position="130"/>
        <end position="139"/>
    </location>
</feature>
<dbReference type="PANTHER" id="PTHR24099">
    <property type="entry name" value="E3 UBIQUITIN-PROTEIN LIGASE TRIM36-RELATED"/>
    <property type="match status" value="1"/>
</dbReference>
<dbReference type="InterPro" id="IPR001870">
    <property type="entry name" value="B30.2/SPRY"/>
</dbReference>
<proteinExistence type="predicted"/>
<dbReference type="InterPro" id="IPR043136">
    <property type="entry name" value="B30.2/SPRY_sf"/>
</dbReference>
<dbReference type="InterPro" id="IPR003649">
    <property type="entry name" value="Bbox_C"/>
</dbReference>
<dbReference type="Gene3D" id="3.30.160.60">
    <property type="entry name" value="Classic Zinc Finger"/>
    <property type="match status" value="1"/>
</dbReference>
<feature type="compositionally biased region" description="Basic and acidic residues" evidence="3">
    <location>
        <begin position="511"/>
        <end position="525"/>
    </location>
</feature>
<dbReference type="SUPFAM" id="SSF49899">
    <property type="entry name" value="Concanavalin A-like lectins/glucanases"/>
    <property type="match status" value="1"/>
</dbReference>
<feature type="compositionally biased region" description="Basic and acidic residues" evidence="3">
    <location>
        <begin position="600"/>
        <end position="622"/>
    </location>
</feature>